<evidence type="ECO:0000256" key="2">
    <source>
        <dbReference type="ARBA" id="ARBA00001946"/>
    </source>
</evidence>
<dbReference type="Pfam" id="PF02073">
    <property type="entry name" value="Peptidase_M29"/>
    <property type="match status" value="1"/>
</dbReference>
<evidence type="ECO:0000256" key="5">
    <source>
        <dbReference type="ARBA" id="ARBA00022438"/>
    </source>
</evidence>
<keyword evidence="6" id="KW-0645">Protease</keyword>
<dbReference type="InterPro" id="IPR000787">
    <property type="entry name" value="Peptidase_M29"/>
</dbReference>
<dbReference type="GO" id="GO:0046872">
    <property type="term" value="F:metal ion binding"/>
    <property type="evidence" value="ECO:0007669"/>
    <property type="project" value="UniProtKB-KW"/>
</dbReference>
<sequence length="408" mass="46051">MEKMLKKYARLAVKIGVNIQENQTLIIISPIECAPFTRMISEAAYEEGAREVIIDWNDEISTKIKYMYADDEVLSTIAPWKVESLMHYVENGAAVLSISASDPELMKDIPSKKISSSIKASQLAFKEFNDRLANYKNRWSILSIPTKSWASKVFPDLLADKAIEKLWEEIFKLVRIDKEDPVKAWKEHIEILKSNRDFLNNQNLKSLHFNNSLGTDLYVDLPQNHLWMGGSKKSSDNIEFIANIPTEEIFTLPKRNGVNGIVYSSKPLNYSGNLIEDFSLTFENGKIINFTAKKGYDSLKNLITTDEGSHYLGEAALVPFNSPISNSGLTFFNTLYDENASCHLAIGRAYNLSIKDGDKMTDEEFLEAGGNTSLIHVDFMFGTEDLEVIGVNQNGEPIQIFKNGNWAF</sequence>
<dbReference type="GO" id="GO:0004177">
    <property type="term" value="F:aminopeptidase activity"/>
    <property type="evidence" value="ECO:0007669"/>
    <property type="project" value="UniProtKB-KW"/>
</dbReference>
<comment type="cofactor">
    <cofactor evidence="3">
        <name>Zn(2+)</name>
        <dbReference type="ChEBI" id="CHEBI:29105"/>
    </cofactor>
</comment>
<dbReference type="PRINTS" id="PR00919">
    <property type="entry name" value="THERMOPTASE"/>
</dbReference>
<evidence type="ECO:0000256" key="8">
    <source>
        <dbReference type="ARBA" id="ARBA00022801"/>
    </source>
</evidence>
<keyword evidence="9" id="KW-0482">Metalloprotease</keyword>
<dbReference type="GO" id="GO:0006508">
    <property type="term" value="P:proteolysis"/>
    <property type="evidence" value="ECO:0007669"/>
    <property type="project" value="UniProtKB-KW"/>
</dbReference>
<dbReference type="Gene3D" id="3.40.1830.10">
    <property type="entry name" value="Thermophilic metalloprotease (M29)"/>
    <property type="match status" value="1"/>
</dbReference>
<keyword evidence="5 10" id="KW-0031">Aminopeptidase</keyword>
<dbReference type="InterPro" id="IPR052170">
    <property type="entry name" value="M29_Exopeptidase"/>
</dbReference>
<dbReference type="OrthoDB" id="9803993at2"/>
<evidence type="ECO:0000256" key="7">
    <source>
        <dbReference type="ARBA" id="ARBA00022723"/>
    </source>
</evidence>
<evidence type="ECO:0000313" key="11">
    <source>
        <dbReference type="Proteomes" id="UP000031366"/>
    </source>
</evidence>
<name>A0A0C1U9S8_9CLOT</name>
<dbReference type="GO" id="GO:0008237">
    <property type="term" value="F:metallopeptidase activity"/>
    <property type="evidence" value="ECO:0007669"/>
    <property type="project" value="UniProtKB-KW"/>
</dbReference>
<evidence type="ECO:0000256" key="4">
    <source>
        <dbReference type="ARBA" id="ARBA00008236"/>
    </source>
</evidence>
<evidence type="ECO:0000313" key="10">
    <source>
        <dbReference type="EMBL" id="KIE48418.1"/>
    </source>
</evidence>
<evidence type="ECO:0000256" key="6">
    <source>
        <dbReference type="ARBA" id="ARBA00022670"/>
    </source>
</evidence>
<organism evidence="10 11">
    <name type="scientific">Clostridium argentinense CDC 2741</name>
    <dbReference type="NCBI Taxonomy" id="1418104"/>
    <lineage>
        <taxon>Bacteria</taxon>
        <taxon>Bacillati</taxon>
        <taxon>Bacillota</taxon>
        <taxon>Clostridia</taxon>
        <taxon>Eubacteriales</taxon>
        <taxon>Clostridiaceae</taxon>
        <taxon>Clostridium</taxon>
    </lineage>
</organism>
<dbReference type="RefSeq" id="WP_080618847.1">
    <property type="nucleotide sequence ID" value="NZ_AYSO01000009.1"/>
</dbReference>
<comment type="cofactor">
    <cofactor evidence="2">
        <name>Mg(2+)</name>
        <dbReference type="ChEBI" id="CHEBI:18420"/>
    </cofactor>
</comment>
<dbReference type="SUPFAM" id="SSF144052">
    <property type="entry name" value="Thermophilic metalloprotease-like"/>
    <property type="match status" value="1"/>
</dbReference>
<reference evidence="10 11" key="1">
    <citation type="journal article" date="2015" name="Infect. Genet. Evol.">
        <title>Genomic sequences of six botulinum neurotoxin-producing strains representing three clostridial species illustrate the mobility and diversity of botulinum neurotoxin genes.</title>
        <authorList>
            <person name="Smith T.J."/>
            <person name="Hill K.K."/>
            <person name="Xie G."/>
            <person name="Foley B.T."/>
            <person name="Williamson C.H."/>
            <person name="Foster J.T."/>
            <person name="Johnson S.L."/>
            <person name="Chertkov O."/>
            <person name="Teshima H."/>
            <person name="Gibbons H.S."/>
            <person name="Johnsky L.A."/>
            <person name="Karavis M.A."/>
            <person name="Smith L.A."/>
        </authorList>
    </citation>
    <scope>NUCLEOTIDE SEQUENCE [LARGE SCALE GENOMIC DNA]</scope>
    <source>
        <strain evidence="10 11">CDC 2741</strain>
    </source>
</reference>
<evidence type="ECO:0000256" key="9">
    <source>
        <dbReference type="ARBA" id="ARBA00023049"/>
    </source>
</evidence>
<protein>
    <submittedName>
        <fullName evidence="10">Aminopeptidase 2</fullName>
    </submittedName>
</protein>
<dbReference type="PANTHER" id="PTHR34448:SF3">
    <property type="entry name" value="AMINOPEPTIDASE AMPS"/>
    <property type="match status" value="1"/>
</dbReference>
<keyword evidence="8" id="KW-0378">Hydrolase</keyword>
<evidence type="ECO:0000256" key="3">
    <source>
        <dbReference type="ARBA" id="ARBA00001947"/>
    </source>
</evidence>
<comment type="cofactor">
    <cofactor evidence="1">
        <name>Co(2+)</name>
        <dbReference type="ChEBI" id="CHEBI:48828"/>
    </cofactor>
</comment>
<dbReference type="InterPro" id="IPR035097">
    <property type="entry name" value="M29_N-terminal"/>
</dbReference>
<dbReference type="PANTHER" id="PTHR34448">
    <property type="entry name" value="AMINOPEPTIDASE"/>
    <property type="match status" value="1"/>
</dbReference>
<comment type="caution">
    <text evidence="10">The sequence shown here is derived from an EMBL/GenBank/DDBJ whole genome shotgun (WGS) entry which is preliminary data.</text>
</comment>
<comment type="similarity">
    <text evidence="4">Belongs to the peptidase M29 family.</text>
</comment>
<accession>A0A0C1U9S8</accession>
<keyword evidence="11" id="KW-1185">Reference proteome</keyword>
<gene>
    <name evidence="10" type="ORF">U732_4216</name>
</gene>
<dbReference type="AlphaFoldDB" id="A0A0C1U9S8"/>
<keyword evidence="7" id="KW-0479">Metal-binding</keyword>
<proteinExistence type="inferred from homology"/>
<dbReference type="Proteomes" id="UP000031366">
    <property type="component" value="Unassembled WGS sequence"/>
</dbReference>
<evidence type="ECO:0000256" key="1">
    <source>
        <dbReference type="ARBA" id="ARBA00001941"/>
    </source>
</evidence>
<dbReference type="EMBL" id="AYSO01000009">
    <property type="protein sequence ID" value="KIE48418.1"/>
    <property type="molecule type" value="Genomic_DNA"/>
</dbReference>